<evidence type="ECO:0000313" key="2">
    <source>
        <dbReference type="Proteomes" id="UP000053260"/>
    </source>
</evidence>
<proteinExistence type="predicted"/>
<name>A0A101UWG9_9ACTN</name>
<dbReference type="EMBL" id="LMXB01000068">
    <property type="protein sequence ID" value="KUO18120.1"/>
    <property type="molecule type" value="Genomic_DNA"/>
</dbReference>
<evidence type="ECO:0000313" key="1">
    <source>
        <dbReference type="EMBL" id="KUO18120.1"/>
    </source>
</evidence>
<gene>
    <name evidence="1" type="ORF">AQJ91_27395</name>
</gene>
<reference evidence="1 2" key="1">
    <citation type="submission" date="2015-10" db="EMBL/GenBank/DDBJ databases">
        <title>Draft genome sequence of Streptomyces sp. RV15, isolated from a marine sponge.</title>
        <authorList>
            <person name="Ruckert C."/>
            <person name="Abdelmohsen U.R."/>
            <person name="Winkler A."/>
            <person name="Hentschel U."/>
            <person name="Kalinowski J."/>
            <person name="Kampfer P."/>
            <person name="Glaeser S."/>
        </authorList>
    </citation>
    <scope>NUCLEOTIDE SEQUENCE [LARGE SCALE GENOMIC DNA]</scope>
    <source>
        <strain evidence="1 2">RV15</strain>
    </source>
</reference>
<sequence length="73" mass="7954">MSRITGEVHPARWALACQAFQFIDDGVQQYTALRYAFSLDRLAQVVISGQVATVCPCPKQGGQIALRRAMATA</sequence>
<dbReference type="Proteomes" id="UP000053260">
    <property type="component" value="Unassembled WGS sequence"/>
</dbReference>
<comment type="caution">
    <text evidence="1">The sequence shown here is derived from an EMBL/GenBank/DDBJ whole genome shotgun (WGS) entry which is preliminary data.</text>
</comment>
<protein>
    <submittedName>
        <fullName evidence="1">Uncharacterized protein</fullName>
    </submittedName>
</protein>
<dbReference type="AlphaFoldDB" id="A0A101UWG9"/>
<keyword evidence="2" id="KW-1185">Reference proteome</keyword>
<accession>A0A101UWG9</accession>
<organism evidence="1 2">
    <name type="scientific">Streptomyces dysideae</name>
    <dbReference type="NCBI Taxonomy" id="909626"/>
    <lineage>
        <taxon>Bacteria</taxon>
        <taxon>Bacillati</taxon>
        <taxon>Actinomycetota</taxon>
        <taxon>Actinomycetes</taxon>
        <taxon>Kitasatosporales</taxon>
        <taxon>Streptomycetaceae</taxon>
        <taxon>Streptomyces</taxon>
    </lineage>
</organism>